<keyword evidence="3" id="KW-0040">ANK repeat</keyword>
<dbReference type="EMBL" id="CM008972">
    <property type="protein sequence ID" value="PNW76882.1"/>
    <property type="molecule type" value="Genomic_DNA"/>
</dbReference>
<dbReference type="RefSeq" id="XP_042919716.1">
    <property type="nucleotide sequence ID" value="XM_043067711.1"/>
</dbReference>
<evidence type="ECO:0000313" key="8">
    <source>
        <dbReference type="Proteomes" id="UP000006906"/>
    </source>
</evidence>
<dbReference type="InterPro" id="IPR000210">
    <property type="entry name" value="BTB/POZ_dom"/>
</dbReference>
<dbReference type="Pfam" id="PF22486">
    <property type="entry name" value="MATH_2"/>
    <property type="match status" value="1"/>
</dbReference>
<evidence type="ECO:0000259" key="5">
    <source>
        <dbReference type="PROSITE" id="PS50097"/>
    </source>
</evidence>
<dbReference type="InParanoid" id="A0A2K3D8M8"/>
<dbReference type="InterPro" id="IPR008974">
    <property type="entry name" value="TRAF-like"/>
</dbReference>
<accession>A0A2K3D8M8</accession>
<evidence type="ECO:0000256" key="1">
    <source>
        <dbReference type="ARBA" id="ARBA00004906"/>
    </source>
</evidence>
<sequence>MYSQEWLVKDFSGLSGSKDSPPFTLGGHTWRLELYPGFTTEPLTHLSVFLRAQGDGSNGTVPPPPTKFNFTIQNWVNSEASFCTKDHTFTTFKENEHRGWGWDKLLPLKKLFTPASGFLRAHDGALLIRLDLEYQQAPAAAGQSDPRDGSSYPATISSTSSSGGGSGDGGTQAASAMSELSSDFLALLEDPHPTSDLTISATASAAPGDSGETSSAVAGGAECSRRFPVHRAILAARCPYFATHFASGLGDSNTRELHLPDTDPDALAALLRFMYGGELRVASREQAWRCLALADRLLLPKAAGLLRAHLLATLSPTTVMADLMWAAGLAEGQGQAELLTGLISSAAEMEEDIPEAQVEQLAAAHPALVAQLFTARFRASKRLRSAPK</sequence>
<feature type="compositionally biased region" description="Low complexity" evidence="4">
    <location>
        <begin position="149"/>
        <end position="161"/>
    </location>
</feature>
<dbReference type="GO" id="GO:0030162">
    <property type="term" value="P:regulation of proteolysis"/>
    <property type="evidence" value="ECO:0000318"/>
    <property type="project" value="GO_Central"/>
</dbReference>
<evidence type="ECO:0008006" key="9">
    <source>
        <dbReference type="Google" id="ProtNLM"/>
    </source>
</evidence>
<dbReference type="CDD" id="cd18186">
    <property type="entry name" value="BTB_POZ_ZBTB_KLHL-like"/>
    <property type="match status" value="1"/>
</dbReference>
<dbReference type="PROSITE" id="PS50144">
    <property type="entry name" value="MATH"/>
    <property type="match status" value="1"/>
</dbReference>
<dbReference type="STRING" id="3055.A0A2K3D8M8"/>
<feature type="region of interest" description="Disordered" evidence="4">
    <location>
        <begin position="196"/>
        <end position="217"/>
    </location>
</feature>
<protein>
    <recommendedName>
        <fullName evidence="9">BTB domain-containing protein</fullName>
    </recommendedName>
</protein>
<dbReference type="OrthoDB" id="546239at2759"/>
<evidence type="ECO:0000256" key="4">
    <source>
        <dbReference type="SAM" id="MobiDB-lite"/>
    </source>
</evidence>
<dbReference type="Gene3D" id="3.30.710.10">
    <property type="entry name" value="Potassium Channel Kv1.1, Chain A"/>
    <property type="match status" value="1"/>
</dbReference>
<dbReference type="SUPFAM" id="SSF54695">
    <property type="entry name" value="POZ domain"/>
    <property type="match status" value="1"/>
</dbReference>
<dbReference type="InterPro" id="IPR044515">
    <property type="entry name" value="ABTB1"/>
</dbReference>
<evidence type="ECO:0000256" key="2">
    <source>
        <dbReference type="ARBA" id="ARBA00022737"/>
    </source>
</evidence>
<dbReference type="SMART" id="SM00225">
    <property type="entry name" value="BTB"/>
    <property type="match status" value="1"/>
</dbReference>
<dbReference type="PROSITE" id="PS50097">
    <property type="entry name" value="BTB"/>
    <property type="match status" value="1"/>
</dbReference>
<comment type="pathway">
    <text evidence="1">Protein modification; protein ubiquitination.</text>
</comment>
<dbReference type="PANTHER" id="PTHR46231:SF1">
    <property type="entry name" value="ANKYRIN REPEAT AND BTB_POZ DOMAIN-CONTAINING PROTEIN 1"/>
    <property type="match status" value="1"/>
</dbReference>
<feature type="domain" description="BTB" evidence="5">
    <location>
        <begin position="195"/>
        <end position="283"/>
    </location>
</feature>
<dbReference type="GO" id="GO:0031625">
    <property type="term" value="F:ubiquitin protein ligase binding"/>
    <property type="evidence" value="ECO:0000318"/>
    <property type="project" value="GO_Central"/>
</dbReference>
<dbReference type="CDD" id="cd00121">
    <property type="entry name" value="MATH"/>
    <property type="match status" value="1"/>
</dbReference>
<dbReference type="Pfam" id="PF00651">
    <property type="entry name" value="BTB"/>
    <property type="match status" value="1"/>
</dbReference>
<dbReference type="AlphaFoldDB" id="A0A2K3D8M8"/>
<reference evidence="7 8" key="1">
    <citation type="journal article" date="2007" name="Science">
        <title>The Chlamydomonas genome reveals the evolution of key animal and plant functions.</title>
        <authorList>
            <person name="Merchant S.S."/>
            <person name="Prochnik S.E."/>
            <person name="Vallon O."/>
            <person name="Harris E.H."/>
            <person name="Karpowicz S.J."/>
            <person name="Witman G.B."/>
            <person name="Terry A."/>
            <person name="Salamov A."/>
            <person name="Fritz-Laylin L.K."/>
            <person name="Marechal-Drouard L."/>
            <person name="Marshall W.F."/>
            <person name="Qu L.H."/>
            <person name="Nelson D.R."/>
            <person name="Sanderfoot A.A."/>
            <person name="Spalding M.H."/>
            <person name="Kapitonov V.V."/>
            <person name="Ren Q."/>
            <person name="Ferris P."/>
            <person name="Lindquist E."/>
            <person name="Shapiro H."/>
            <person name="Lucas S.M."/>
            <person name="Grimwood J."/>
            <person name="Schmutz J."/>
            <person name="Cardol P."/>
            <person name="Cerutti H."/>
            <person name="Chanfreau G."/>
            <person name="Chen C.L."/>
            <person name="Cognat V."/>
            <person name="Croft M.T."/>
            <person name="Dent R."/>
            <person name="Dutcher S."/>
            <person name="Fernandez E."/>
            <person name="Fukuzawa H."/>
            <person name="Gonzalez-Ballester D."/>
            <person name="Gonzalez-Halphen D."/>
            <person name="Hallmann A."/>
            <person name="Hanikenne M."/>
            <person name="Hippler M."/>
            <person name="Inwood W."/>
            <person name="Jabbari K."/>
            <person name="Kalanon M."/>
            <person name="Kuras R."/>
            <person name="Lefebvre P.A."/>
            <person name="Lemaire S.D."/>
            <person name="Lobanov A.V."/>
            <person name="Lohr M."/>
            <person name="Manuell A."/>
            <person name="Meier I."/>
            <person name="Mets L."/>
            <person name="Mittag M."/>
            <person name="Mittelmeier T."/>
            <person name="Moroney J.V."/>
            <person name="Moseley J."/>
            <person name="Napoli C."/>
            <person name="Nedelcu A.M."/>
            <person name="Niyogi K."/>
            <person name="Novoselov S.V."/>
            <person name="Paulsen I.T."/>
            <person name="Pazour G."/>
            <person name="Purton S."/>
            <person name="Ral J.P."/>
            <person name="Riano-Pachon D.M."/>
            <person name="Riekhof W."/>
            <person name="Rymarquis L."/>
            <person name="Schroda M."/>
            <person name="Stern D."/>
            <person name="Umen J."/>
            <person name="Willows R."/>
            <person name="Wilson N."/>
            <person name="Zimmer S.L."/>
            <person name="Allmer J."/>
            <person name="Balk J."/>
            <person name="Bisova K."/>
            <person name="Chen C.J."/>
            <person name="Elias M."/>
            <person name="Gendler K."/>
            <person name="Hauser C."/>
            <person name="Lamb M.R."/>
            <person name="Ledford H."/>
            <person name="Long J.C."/>
            <person name="Minagawa J."/>
            <person name="Page M.D."/>
            <person name="Pan J."/>
            <person name="Pootakham W."/>
            <person name="Roje S."/>
            <person name="Rose A."/>
            <person name="Stahlberg E."/>
            <person name="Terauchi A.M."/>
            <person name="Yang P."/>
            <person name="Ball S."/>
            <person name="Bowler C."/>
            <person name="Dieckmann C.L."/>
            <person name="Gladyshev V.N."/>
            <person name="Green P."/>
            <person name="Jorgensen R."/>
            <person name="Mayfield S."/>
            <person name="Mueller-Roeber B."/>
            <person name="Rajamani S."/>
            <person name="Sayre R.T."/>
            <person name="Brokstein P."/>
            <person name="Dubchak I."/>
            <person name="Goodstein D."/>
            <person name="Hornick L."/>
            <person name="Huang Y.W."/>
            <person name="Jhaveri J."/>
            <person name="Luo Y."/>
            <person name="Martinez D."/>
            <person name="Ngau W.C."/>
            <person name="Otillar B."/>
            <person name="Poliakov A."/>
            <person name="Porter A."/>
            <person name="Szajkowski L."/>
            <person name="Werner G."/>
            <person name="Zhou K."/>
            <person name="Grigoriev I.V."/>
            <person name="Rokhsar D.S."/>
            <person name="Grossman A.R."/>
        </authorList>
    </citation>
    <scope>NUCLEOTIDE SEQUENCE [LARGE SCALE GENOMIC DNA]</scope>
    <source>
        <strain evidence="8">CC-503</strain>
    </source>
</reference>
<keyword evidence="2" id="KW-0677">Repeat</keyword>
<dbReference type="GeneID" id="66055340"/>
<feature type="region of interest" description="Disordered" evidence="4">
    <location>
        <begin position="139"/>
        <end position="174"/>
    </location>
</feature>
<dbReference type="KEGG" id="cre:CHLRE_11g480050v5"/>
<keyword evidence="8" id="KW-1185">Reference proteome</keyword>
<dbReference type="SUPFAM" id="SSF49599">
    <property type="entry name" value="TRAF domain-like"/>
    <property type="match status" value="1"/>
</dbReference>
<dbReference type="GO" id="GO:0005737">
    <property type="term" value="C:cytoplasm"/>
    <property type="evidence" value="ECO:0000318"/>
    <property type="project" value="GO_Central"/>
</dbReference>
<evidence type="ECO:0000259" key="6">
    <source>
        <dbReference type="PROSITE" id="PS50144"/>
    </source>
</evidence>
<dbReference type="InterPro" id="IPR011333">
    <property type="entry name" value="SKP1/BTB/POZ_sf"/>
</dbReference>
<dbReference type="Gramene" id="PNW76882">
    <property type="protein sequence ID" value="PNW76882"/>
    <property type="gene ID" value="CHLRE_11g480050v5"/>
</dbReference>
<dbReference type="PANTHER" id="PTHR46231">
    <property type="entry name" value="ANKYRIN REPEAT AND BTB/POZ DOMAIN-CONTAINING PROTEIN 1"/>
    <property type="match status" value="1"/>
</dbReference>
<evidence type="ECO:0000313" key="7">
    <source>
        <dbReference type="EMBL" id="PNW76882.1"/>
    </source>
</evidence>
<dbReference type="SMART" id="SM00061">
    <property type="entry name" value="MATH"/>
    <property type="match status" value="1"/>
</dbReference>
<evidence type="ECO:0000256" key="3">
    <source>
        <dbReference type="ARBA" id="ARBA00023043"/>
    </source>
</evidence>
<gene>
    <name evidence="7" type="ORF">CHLRE_11g480050v5</name>
</gene>
<feature type="domain" description="MATH" evidence="6">
    <location>
        <begin position="1"/>
        <end position="130"/>
    </location>
</feature>
<dbReference type="InterPro" id="IPR002083">
    <property type="entry name" value="MATH/TRAF_dom"/>
</dbReference>
<dbReference type="GO" id="GO:0043161">
    <property type="term" value="P:proteasome-mediated ubiquitin-dependent protein catabolic process"/>
    <property type="evidence" value="ECO:0000318"/>
    <property type="project" value="GO_Central"/>
</dbReference>
<proteinExistence type="predicted"/>
<dbReference type="Proteomes" id="UP000006906">
    <property type="component" value="Chromosome 11"/>
</dbReference>
<dbReference type="Gene3D" id="2.60.210.10">
    <property type="entry name" value="Apoptosis, Tumor Necrosis Factor Receptor Associated Protein 2, Chain A"/>
    <property type="match status" value="1"/>
</dbReference>
<name>A0A2K3D8M8_CHLRE</name>
<organism evidence="7 8">
    <name type="scientific">Chlamydomonas reinhardtii</name>
    <name type="common">Chlamydomonas smithii</name>
    <dbReference type="NCBI Taxonomy" id="3055"/>
    <lineage>
        <taxon>Eukaryota</taxon>
        <taxon>Viridiplantae</taxon>
        <taxon>Chlorophyta</taxon>
        <taxon>core chlorophytes</taxon>
        <taxon>Chlorophyceae</taxon>
        <taxon>CS clade</taxon>
        <taxon>Chlamydomonadales</taxon>
        <taxon>Chlamydomonadaceae</taxon>
        <taxon>Chlamydomonas</taxon>
    </lineage>
</organism>